<organism evidence="7 8">
    <name type="scientific">Vanessa tameamea</name>
    <name type="common">Kamehameha butterfly</name>
    <dbReference type="NCBI Taxonomy" id="334116"/>
    <lineage>
        <taxon>Eukaryota</taxon>
        <taxon>Metazoa</taxon>
        <taxon>Ecdysozoa</taxon>
        <taxon>Arthropoda</taxon>
        <taxon>Hexapoda</taxon>
        <taxon>Insecta</taxon>
        <taxon>Pterygota</taxon>
        <taxon>Neoptera</taxon>
        <taxon>Endopterygota</taxon>
        <taxon>Lepidoptera</taxon>
        <taxon>Glossata</taxon>
        <taxon>Ditrysia</taxon>
        <taxon>Papilionoidea</taxon>
        <taxon>Nymphalidae</taxon>
        <taxon>Nymphalinae</taxon>
        <taxon>Vanessa</taxon>
    </lineage>
</organism>
<dbReference type="GO" id="GO:0016042">
    <property type="term" value="P:lipid catabolic process"/>
    <property type="evidence" value="ECO:0007669"/>
    <property type="project" value="TreeGrafter"/>
</dbReference>
<dbReference type="InterPro" id="IPR029058">
    <property type="entry name" value="AB_hydrolase_fold"/>
</dbReference>
<dbReference type="Proteomes" id="UP001652626">
    <property type="component" value="Chromosome 20"/>
</dbReference>
<accession>A0A8B8ISK0</accession>
<dbReference type="OMA" id="NITRTDY"/>
<name>A0A8B8ISK0_VANTA</name>
<keyword evidence="7" id="KW-1185">Reference proteome</keyword>
<dbReference type="PANTHER" id="PTHR11610">
    <property type="entry name" value="LIPASE"/>
    <property type="match status" value="1"/>
</dbReference>
<evidence type="ECO:0000259" key="6">
    <source>
        <dbReference type="Pfam" id="PF00151"/>
    </source>
</evidence>
<dbReference type="SUPFAM" id="SSF53474">
    <property type="entry name" value="alpha/beta-Hydrolases"/>
    <property type="match status" value="1"/>
</dbReference>
<reference evidence="8" key="1">
    <citation type="submission" date="2025-08" db="UniProtKB">
        <authorList>
            <consortium name="RefSeq"/>
        </authorList>
    </citation>
    <scope>IDENTIFICATION</scope>
    <source>
        <tissue evidence="8">Whole body</tissue>
    </source>
</reference>
<comment type="subcellular location">
    <subcellularLocation>
        <location evidence="1">Secreted</location>
    </subcellularLocation>
</comment>
<proteinExistence type="inferred from homology"/>
<evidence type="ECO:0000256" key="5">
    <source>
        <dbReference type="SAM" id="SignalP"/>
    </source>
</evidence>
<sequence length="336" mass="36910">MNAKSCDIVFFLAVSVLIKCRANTNLALSQDSFRQILRSFTPVPDGRTSNLSDTRIIYVNRSVRRQISFRFENITSLLDHPDFDLQKPTVFYIHGYVEITSDASVLQVMDAYVKRGDHNILVLEWANLAFGNYLNVVLNVKEVGKESGKALGKLLKNGLSIDGLHVVGHSAGAHVAAVVARVLKKNGFTLLRLTGLDPAYPGFYPAIDTHPINSKDAVFVDIIHTDGGKYGTPLSIGHADFWPNDGKSTQPGCPPVTLILTNEYICSHWRSWQYWAESVVGGNFVARNCANYNAFLKGNCSGTARMGLQATPELRGNFYLRTASKEPFALGVTGVA</sequence>
<keyword evidence="3" id="KW-0964">Secreted</keyword>
<evidence type="ECO:0000256" key="2">
    <source>
        <dbReference type="ARBA" id="ARBA00010701"/>
    </source>
</evidence>
<evidence type="ECO:0000313" key="8">
    <source>
        <dbReference type="RefSeq" id="XP_026500115.2"/>
    </source>
</evidence>
<dbReference type="GO" id="GO:0005615">
    <property type="term" value="C:extracellular space"/>
    <property type="evidence" value="ECO:0007669"/>
    <property type="project" value="TreeGrafter"/>
</dbReference>
<dbReference type="PRINTS" id="PR00821">
    <property type="entry name" value="TAGLIPASE"/>
</dbReference>
<gene>
    <name evidence="8" type="primary">LOC113403743</name>
</gene>
<dbReference type="GeneID" id="113403743"/>
<feature type="chain" id="PRO_5046803568" evidence="5">
    <location>
        <begin position="23"/>
        <end position="336"/>
    </location>
</feature>
<evidence type="ECO:0000256" key="1">
    <source>
        <dbReference type="ARBA" id="ARBA00004613"/>
    </source>
</evidence>
<dbReference type="Pfam" id="PF00151">
    <property type="entry name" value="Lipase"/>
    <property type="match status" value="1"/>
</dbReference>
<evidence type="ECO:0000313" key="7">
    <source>
        <dbReference type="Proteomes" id="UP001652626"/>
    </source>
</evidence>
<dbReference type="RefSeq" id="XP_026500115.2">
    <property type="nucleotide sequence ID" value="XM_026644330.2"/>
</dbReference>
<dbReference type="OrthoDB" id="199913at2759"/>
<feature type="signal peptide" evidence="5">
    <location>
        <begin position="1"/>
        <end position="22"/>
    </location>
</feature>
<dbReference type="InterPro" id="IPR013818">
    <property type="entry name" value="Lipase"/>
</dbReference>
<evidence type="ECO:0000256" key="4">
    <source>
        <dbReference type="RuleBase" id="RU004262"/>
    </source>
</evidence>
<dbReference type="AlphaFoldDB" id="A0A8B8ISK0"/>
<evidence type="ECO:0000256" key="3">
    <source>
        <dbReference type="ARBA" id="ARBA00022525"/>
    </source>
</evidence>
<dbReference type="GO" id="GO:0017171">
    <property type="term" value="F:serine hydrolase activity"/>
    <property type="evidence" value="ECO:0007669"/>
    <property type="project" value="TreeGrafter"/>
</dbReference>
<dbReference type="Gene3D" id="3.40.50.1820">
    <property type="entry name" value="alpha/beta hydrolase"/>
    <property type="match status" value="1"/>
</dbReference>
<dbReference type="PANTHER" id="PTHR11610:SF37">
    <property type="entry name" value="GH01208P"/>
    <property type="match status" value="1"/>
</dbReference>
<feature type="domain" description="Lipase" evidence="6">
    <location>
        <begin position="72"/>
        <end position="328"/>
    </location>
</feature>
<dbReference type="GO" id="GO:0016298">
    <property type="term" value="F:lipase activity"/>
    <property type="evidence" value="ECO:0007669"/>
    <property type="project" value="InterPro"/>
</dbReference>
<keyword evidence="5" id="KW-0732">Signal</keyword>
<protein>
    <submittedName>
        <fullName evidence="8">Pancreatic triacylglycerol lipase-like</fullName>
    </submittedName>
</protein>
<dbReference type="InterPro" id="IPR000734">
    <property type="entry name" value="TAG_lipase"/>
</dbReference>
<comment type="similarity">
    <text evidence="2 4">Belongs to the AB hydrolase superfamily. Lipase family.</text>
</comment>